<evidence type="ECO:0000313" key="1">
    <source>
        <dbReference type="EMBL" id="PHI14411.1"/>
    </source>
</evidence>
<protein>
    <submittedName>
        <fullName evidence="1">Uncharacterized protein</fullName>
    </submittedName>
</protein>
<gene>
    <name evidence="1" type="ORF">CBG59_12545</name>
</gene>
<dbReference type="RefSeq" id="WP_098982753.1">
    <property type="nucleotide sequence ID" value="NZ_CP077116.1"/>
</dbReference>
<name>A0A2C6BEW4_FUSNP</name>
<sequence>MEAKIIQEFKGVINNVSIKNEKLFYCIEYILSRIENKFGECFNKKFVEDLKITLDNLYYKNEYFYFEDFEREIDFDVDSFKRLVFRYNYETYCFESLNEGIFNGKYNINKSYS</sequence>
<accession>A0A2C6BEW4</accession>
<dbReference type="AlphaFoldDB" id="A0A2C6BEW4"/>
<proteinExistence type="predicted"/>
<evidence type="ECO:0000313" key="2">
    <source>
        <dbReference type="Proteomes" id="UP000221852"/>
    </source>
</evidence>
<dbReference type="EMBL" id="NIRQ01000001">
    <property type="protein sequence ID" value="PHI14411.1"/>
    <property type="molecule type" value="Genomic_DNA"/>
</dbReference>
<dbReference type="Proteomes" id="UP000221852">
    <property type="component" value="Unassembled WGS sequence"/>
</dbReference>
<reference evidence="1 2" key="1">
    <citation type="submission" date="2017-06" db="EMBL/GenBank/DDBJ databases">
        <title>Draft genome sequence of Fusobacterium nucleatum subsp. polymorphum KCOM 1330 (=ChDC F330).</title>
        <authorList>
            <person name="Kook J.-K."/>
            <person name="Park S.-N."/>
            <person name="Lim Y.K."/>
            <person name="Roh H."/>
        </authorList>
    </citation>
    <scope>NUCLEOTIDE SEQUENCE [LARGE SCALE GENOMIC DNA]</scope>
    <source>
        <strain evidence="2">KCOM 1330 (ChDC F330)</strain>
    </source>
</reference>
<organism evidence="1 2">
    <name type="scientific">Fusobacterium nucleatum subsp. polymorphum</name>
    <name type="common">Fusobacterium polymorphum</name>
    <dbReference type="NCBI Taxonomy" id="76857"/>
    <lineage>
        <taxon>Bacteria</taxon>
        <taxon>Fusobacteriati</taxon>
        <taxon>Fusobacteriota</taxon>
        <taxon>Fusobacteriia</taxon>
        <taxon>Fusobacteriales</taxon>
        <taxon>Fusobacteriaceae</taxon>
        <taxon>Fusobacterium</taxon>
    </lineage>
</organism>
<comment type="caution">
    <text evidence="1">The sequence shown here is derived from an EMBL/GenBank/DDBJ whole genome shotgun (WGS) entry which is preliminary data.</text>
</comment>